<keyword evidence="4" id="KW-0812">Transmembrane</keyword>
<comment type="caution">
    <text evidence="7">The sequence shown here is derived from an EMBL/GenBank/DDBJ whole genome shotgun (WGS) entry which is preliminary data.</text>
</comment>
<dbReference type="GO" id="GO:0006511">
    <property type="term" value="P:ubiquitin-dependent protein catabolic process"/>
    <property type="evidence" value="ECO:0007669"/>
    <property type="project" value="TreeGrafter"/>
</dbReference>
<evidence type="ECO:0000313" key="9">
    <source>
        <dbReference type="EMBL" id="CAF1327066.1"/>
    </source>
</evidence>
<dbReference type="InterPro" id="IPR051438">
    <property type="entry name" value="RNF_E3_ubiq-protein_ligase"/>
</dbReference>
<dbReference type="EMBL" id="CAJNOH010000504">
    <property type="protein sequence ID" value="CAF1060917.1"/>
    <property type="molecule type" value="Genomic_DNA"/>
</dbReference>
<evidence type="ECO:0000313" key="11">
    <source>
        <dbReference type="Proteomes" id="UP000663854"/>
    </source>
</evidence>
<evidence type="ECO:0000256" key="2">
    <source>
        <dbReference type="ARBA" id="ARBA00022833"/>
    </source>
</evidence>
<dbReference type="Proteomes" id="UP000663854">
    <property type="component" value="Unassembled WGS sequence"/>
</dbReference>
<dbReference type="GO" id="GO:0061630">
    <property type="term" value="F:ubiquitin protein ligase activity"/>
    <property type="evidence" value="ECO:0007669"/>
    <property type="project" value="TreeGrafter"/>
</dbReference>
<proteinExistence type="predicted"/>
<keyword evidence="12" id="KW-1185">Reference proteome</keyword>
<keyword evidence="1 3" id="KW-0479">Metal-binding</keyword>
<dbReference type="EMBL" id="CAJNOL010001274">
    <property type="protein sequence ID" value="CAF1327066.1"/>
    <property type="molecule type" value="Genomic_DNA"/>
</dbReference>
<dbReference type="EMBL" id="CAJNOO010000552">
    <property type="protein sequence ID" value="CAF0975978.1"/>
    <property type="molecule type" value="Genomic_DNA"/>
</dbReference>
<dbReference type="PANTHER" id="PTHR46016">
    <property type="entry name" value="ZINC FINGER, RING/FYVE/PHD-TYPE"/>
    <property type="match status" value="1"/>
</dbReference>
<dbReference type="SUPFAM" id="SSF57850">
    <property type="entry name" value="RING/U-box"/>
    <property type="match status" value="1"/>
</dbReference>
<evidence type="ECO:0000259" key="5">
    <source>
        <dbReference type="PROSITE" id="PS50089"/>
    </source>
</evidence>
<dbReference type="InterPro" id="IPR001841">
    <property type="entry name" value="Znf_RING"/>
</dbReference>
<evidence type="ECO:0000256" key="3">
    <source>
        <dbReference type="PROSITE-ProRule" id="PRU00175"/>
    </source>
</evidence>
<dbReference type="PROSITE" id="PS50089">
    <property type="entry name" value="ZF_RING_2"/>
    <property type="match status" value="1"/>
</dbReference>
<name>A0A814L6W8_9BILA</name>
<evidence type="ECO:0000313" key="7">
    <source>
        <dbReference type="EMBL" id="CAF1060917.1"/>
    </source>
</evidence>
<reference evidence="7" key="1">
    <citation type="submission" date="2021-02" db="EMBL/GenBank/DDBJ databases">
        <authorList>
            <person name="Nowell W R."/>
        </authorList>
    </citation>
    <scope>NUCLEOTIDE SEQUENCE</scope>
</reference>
<keyword evidence="2" id="KW-0862">Zinc</keyword>
<keyword evidence="1 3" id="KW-0863">Zinc-finger</keyword>
<dbReference type="PANTHER" id="PTHR46016:SF1">
    <property type="entry name" value="RING-TYPE DOMAIN-CONTAINING PROTEIN"/>
    <property type="match status" value="1"/>
</dbReference>
<dbReference type="AlphaFoldDB" id="A0A814L6W8"/>
<sequence>MPSTLLNQLRMMFRTTTSRELALANNYTYINEDKISRSLICPICLDPLMDPQTHILCENSFCNRCIRKLKQCPCCRASIINPNDLKLTSHVLRNILDELEVQCNVCKQTLYRGNFSIHIRNNCLKHSLISPEEEENLMNISSTSILNNSTTNRISFDEQQLEKHLSNLYRRIHILETELFELKKTLYICLFVLLTISTLIFFGSIFSYIIISFLSVFFKQWLPSFIETLTKFLFDFSPLTTLFRIVFIGIYFFLICYKRRPSDINLLTIIICLVIVLFNILILILHLIITHFNLLFLIFLIIMIGKYFHIQLPNNEEILNFLNHIRNQYQQLR</sequence>
<feature type="transmembrane region" description="Helical" evidence="4">
    <location>
        <begin position="185"/>
        <end position="218"/>
    </location>
</feature>
<feature type="transmembrane region" description="Helical" evidence="4">
    <location>
        <begin position="264"/>
        <end position="285"/>
    </location>
</feature>
<keyword evidence="4" id="KW-0472">Membrane</keyword>
<dbReference type="Proteomes" id="UP000663823">
    <property type="component" value="Unassembled WGS sequence"/>
</dbReference>
<organism evidence="7 11">
    <name type="scientific">Rotaria sordida</name>
    <dbReference type="NCBI Taxonomy" id="392033"/>
    <lineage>
        <taxon>Eukaryota</taxon>
        <taxon>Metazoa</taxon>
        <taxon>Spiralia</taxon>
        <taxon>Gnathifera</taxon>
        <taxon>Rotifera</taxon>
        <taxon>Eurotatoria</taxon>
        <taxon>Bdelloidea</taxon>
        <taxon>Philodinida</taxon>
        <taxon>Philodinidae</taxon>
        <taxon>Rotaria</taxon>
    </lineage>
</organism>
<dbReference type="EMBL" id="CAJNOL010001266">
    <property type="protein sequence ID" value="CAF1325318.1"/>
    <property type="molecule type" value="Genomic_DNA"/>
</dbReference>
<dbReference type="Proteomes" id="UP000663870">
    <property type="component" value="Unassembled WGS sequence"/>
</dbReference>
<evidence type="ECO:0000256" key="4">
    <source>
        <dbReference type="SAM" id="Phobius"/>
    </source>
</evidence>
<evidence type="ECO:0000313" key="8">
    <source>
        <dbReference type="EMBL" id="CAF1325318.1"/>
    </source>
</evidence>
<dbReference type="Proteomes" id="UP000663882">
    <property type="component" value="Unassembled WGS sequence"/>
</dbReference>
<protein>
    <recommendedName>
        <fullName evidence="5">RING-type domain-containing protein</fullName>
    </recommendedName>
</protein>
<feature type="transmembrane region" description="Helical" evidence="4">
    <location>
        <begin position="291"/>
        <end position="308"/>
    </location>
</feature>
<evidence type="ECO:0000313" key="12">
    <source>
        <dbReference type="Proteomes" id="UP000663870"/>
    </source>
</evidence>
<feature type="domain" description="RING-type" evidence="5">
    <location>
        <begin position="41"/>
        <end position="76"/>
    </location>
</feature>
<evidence type="ECO:0000313" key="10">
    <source>
        <dbReference type="EMBL" id="CAF3650680.1"/>
    </source>
</evidence>
<evidence type="ECO:0000256" key="1">
    <source>
        <dbReference type="ARBA" id="ARBA00022771"/>
    </source>
</evidence>
<feature type="transmembrane region" description="Helical" evidence="4">
    <location>
        <begin position="238"/>
        <end position="257"/>
    </location>
</feature>
<dbReference type="InterPro" id="IPR013083">
    <property type="entry name" value="Znf_RING/FYVE/PHD"/>
</dbReference>
<dbReference type="Gene3D" id="3.30.40.10">
    <property type="entry name" value="Zinc/RING finger domain, C3HC4 (zinc finger)"/>
    <property type="match status" value="1"/>
</dbReference>
<evidence type="ECO:0000313" key="6">
    <source>
        <dbReference type="EMBL" id="CAF0975978.1"/>
    </source>
</evidence>
<dbReference type="EMBL" id="CAJOAX010000790">
    <property type="protein sequence ID" value="CAF3650680.1"/>
    <property type="molecule type" value="Genomic_DNA"/>
</dbReference>
<gene>
    <name evidence="8" type="ORF">JXQ802_LOCUS30769</name>
    <name evidence="9" type="ORF">JXQ802_LOCUS30861</name>
    <name evidence="10" type="ORF">OTI717_LOCUS9353</name>
    <name evidence="7" type="ORF">PYM288_LOCUS17646</name>
    <name evidence="6" type="ORF">RFH988_LOCUS12887</name>
</gene>
<dbReference type="OrthoDB" id="10017393at2759"/>
<dbReference type="GO" id="GO:0008270">
    <property type="term" value="F:zinc ion binding"/>
    <property type="evidence" value="ECO:0007669"/>
    <property type="project" value="UniProtKB-KW"/>
</dbReference>
<accession>A0A814L6W8</accession>
<keyword evidence="4" id="KW-1133">Transmembrane helix</keyword>
<dbReference type="GO" id="GO:0000209">
    <property type="term" value="P:protein polyubiquitination"/>
    <property type="evidence" value="ECO:0007669"/>
    <property type="project" value="TreeGrafter"/>
</dbReference>